<accession>A0A8X6Q2Q5</accession>
<evidence type="ECO:0000256" key="6">
    <source>
        <dbReference type="ARBA" id="ARBA00022833"/>
    </source>
</evidence>
<keyword evidence="7" id="KW-0805">Transcription regulation</keyword>
<dbReference type="GO" id="GO:0003700">
    <property type="term" value="F:DNA-binding transcription factor activity"/>
    <property type="evidence" value="ECO:0007669"/>
    <property type="project" value="TreeGrafter"/>
</dbReference>
<evidence type="ECO:0000256" key="5">
    <source>
        <dbReference type="ARBA" id="ARBA00022771"/>
    </source>
</evidence>
<dbReference type="GO" id="GO:0006357">
    <property type="term" value="P:regulation of transcription by RNA polymerase II"/>
    <property type="evidence" value="ECO:0007669"/>
    <property type="project" value="TreeGrafter"/>
</dbReference>
<keyword evidence="6" id="KW-0862">Zinc</keyword>
<dbReference type="PANTHER" id="PTHR24404:SF114">
    <property type="entry name" value="KLUMPFUSS, ISOFORM B-RELATED"/>
    <property type="match status" value="1"/>
</dbReference>
<protein>
    <submittedName>
        <fullName evidence="14">Zinc finger protein ZFAT</fullName>
    </submittedName>
</protein>
<dbReference type="Gene3D" id="3.30.160.60">
    <property type="entry name" value="Classic Zinc Finger"/>
    <property type="match status" value="2"/>
</dbReference>
<dbReference type="FunFam" id="3.30.160.60:FF:001370">
    <property type="entry name" value="Zinc finger protein"/>
    <property type="match status" value="1"/>
</dbReference>
<dbReference type="OrthoDB" id="10015593at2759"/>
<dbReference type="SUPFAM" id="SSF57667">
    <property type="entry name" value="beta-beta-alpha zinc fingers"/>
    <property type="match status" value="2"/>
</dbReference>
<evidence type="ECO:0000313" key="15">
    <source>
        <dbReference type="Proteomes" id="UP000887013"/>
    </source>
</evidence>
<sequence>MLENTKTEQFLSIEAGNDAEKALSNIVTFLNESRFLFQDAVDCTPDNEVIIQNTPNTDTFQTRRSIYVCTFCQVFSPSDSAIASHIAAVHGTSLPSGTTAENFVSRLQALQNTNDGKSHKRGGRPKKKKSLPIIEEKEPITQPVPGPDGLYWCQKCHRHFKKSRQLIRHVCLEISAENDLSSESVIDSDSTSDFRTYMDVEPLPWLRRPKYKCKVIESKDSSTTGESSLSIPEEQPDKTKIYWRDDPNYIHLFRKENDRIAFEEHLKSIDYSCVDSLFVKANNKSKGNRKKNILSNISIYSCILCQKELNSLTHIRMHCLTHTDVKPFTCPKCPYRSNTKGSLYAHMRNHTGELFKCSKCDFKSIKRAHLLEHEQTHSSVPQICRLCKNSYKTLRSLLAHIRKYHNNPGGKRYAKSLSGKPPKISYIKCDICQKKFKSQKTFAAHNHSVISASIPVQSADENVETILLKNVQLDQPHLLSIQDSDERFSNEILVLKDPLTEMVLNDLLRQKNAESIEMYENVFQQCSESNLMVATETLPNDFTVEPSSTTLQPLDVSSEFHSSKTGLEDCEKTLNLDILNECLRNSNFANEVIAESCGQRSELRNDCGSFGLQMQLTYPEETLISSSISQSNDLTKDLSPLDAALDDKNDSNELKSAETKLFEKCRRAPAYVCCVCSGIFICSSTLKAHLKEHVNTNNSLIEQADVEFEQPKVAETEIDNVCKMLQEPSESCSDNEKELEKLYTSSLDMIWYLPEVSVVLENDPALFDAMLDDISIPLSDKEDETGDLEVKCSEMF</sequence>
<evidence type="ECO:0000256" key="1">
    <source>
        <dbReference type="ARBA" id="ARBA00004123"/>
    </source>
</evidence>
<feature type="domain" description="C2H2-type" evidence="13">
    <location>
        <begin position="355"/>
        <end position="382"/>
    </location>
</feature>
<feature type="region of interest" description="Disordered" evidence="12">
    <location>
        <begin position="111"/>
        <end position="140"/>
    </location>
</feature>
<keyword evidence="10" id="KW-0539">Nucleus</keyword>
<comment type="subcellular location">
    <subcellularLocation>
        <location evidence="1">Nucleus</location>
    </subcellularLocation>
</comment>
<dbReference type="PANTHER" id="PTHR24404">
    <property type="entry name" value="ZINC FINGER PROTEIN"/>
    <property type="match status" value="1"/>
</dbReference>
<feature type="domain" description="C2H2-type" evidence="13">
    <location>
        <begin position="671"/>
        <end position="698"/>
    </location>
</feature>
<evidence type="ECO:0000256" key="11">
    <source>
        <dbReference type="PROSITE-ProRule" id="PRU00042"/>
    </source>
</evidence>
<evidence type="ECO:0000256" key="10">
    <source>
        <dbReference type="ARBA" id="ARBA00023242"/>
    </source>
</evidence>
<dbReference type="Pfam" id="PF00096">
    <property type="entry name" value="zf-C2H2"/>
    <property type="match status" value="1"/>
</dbReference>
<evidence type="ECO:0000256" key="4">
    <source>
        <dbReference type="ARBA" id="ARBA00022737"/>
    </source>
</evidence>
<name>A0A8X6Q2Q5_NEPPI</name>
<evidence type="ECO:0000259" key="13">
    <source>
        <dbReference type="PROSITE" id="PS50157"/>
    </source>
</evidence>
<keyword evidence="15" id="KW-1185">Reference proteome</keyword>
<dbReference type="GO" id="GO:0008270">
    <property type="term" value="F:zinc ion binding"/>
    <property type="evidence" value="ECO:0007669"/>
    <property type="project" value="UniProtKB-KW"/>
</dbReference>
<dbReference type="GO" id="GO:0005634">
    <property type="term" value="C:nucleus"/>
    <property type="evidence" value="ECO:0007669"/>
    <property type="project" value="UniProtKB-SubCell"/>
</dbReference>
<keyword evidence="9" id="KW-0804">Transcription</keyword>
<dbReference type="SMART" id="SM00355">
    <property type="entry name" value="ZnF_C2H2"/>
    <property type="match status" value="7"/>
</dbReference>
<dbReference type="InterPro" id="IPR036236">
    <property type="entry name" value="Znf_C2H2_sf"/>
</dbReference>
<dbReference type="InterPro" id="IPR050589">
    <property type="entry name" value="Ikaros_C2H2-ZF"/>
</dbReference>
<feature type="domain" description="C2H2-type" evidence="13">
    <location>
        <begin position="328"/>
        <end position="355"/>
    </location>
</feature>
<evidence type="ECO:0000256" key="9">
    <source>
        <dbReference type="ARBA" id="ARBA00023163"/>
    </source>
</evidence>
<feature type="compositionally biased region" description="Basic residues" evidence="12">
    <location>
        <begin position="118"/>
        <end position="130"/>
    </location>
</feature>
<dbReference type="PROSITE" id="PS00028">
    <property type="entry name" value="ZINC_FINGER_C2H2_1"/>
    <property type="match status" value="3"/>
</dbReference>
<evidence type="ECO:0000256" key="2">
    <source>
        <dbReference type="ARBA" id="ARBA00006991"/>
    </source>
</evidence>
<evidence type="ECO:0000256" key="3">
    <source>
        <dbReference type="ARBA" id="ARBA00022723"/>
    </source>
</evidence>
<evidence type="ECO:0000313" key="14">
    <source>
        <dbReference type="EMBL" id="GFT96029.1"/>
    </source>
</evidence>
<dbReference type="InterPro" id="IPR013087">
    <property type="entry name" value="Znf_C2H2_type"/>
</dbReference>
<organism evidence="14 15">
    <name type="scientific">Nephila pilipes</name>
    <name type="common">Giant wood spider</name>
    <name type="synonym">Nephila maculata</name>
    <dbReference type="NCBI Taxonomy" id="299642"/>
    <lineage>
        <taxon>Eukaryota</taxon>
        <taxon>Metazoa</taxon>
        <taxon>Ecdysozoa</taxon>
        <taxon>Arthropoda</taxon>
        <taxon>Chelicerata</taxon>
        <taxon>Arachnida</taxon>
        <taxon>Araneae</taxon>
        <taxon>Araneomorphae</taxon>
        <taxon>Entelegynae</taxon>
        <taxon>Araneoidea</taxon>
        <taxon>Nephilidae</taxon>
        <taxon>Nephila</taxon>
    </lineage>
</organism>
<evidence type="ECO:0000256" key="8">
    <source>
        <dbReference type="ARBA" id="ARBA00023125"/>
    </source>
</evidence>
<reference evidence="14" key="1">
    <citation type="submission" date="2020-08" db="EMBL/GenBank/DDBJ databases">
        <title>Multicomponent nature underlies the extraordinary mechanical properties of spider dragline silk.</title>
        <authorList>
            <person name="Kono N."/>
            <person name="Nakamura H."/>
            <person name="Mori M."/>
            <person name="Yoshida Y."/>
            <person name="Ohtoshi R."/>
            <person name="Malay A.D."/>
            <person name="Moran D.A.P."/>
            <person name="Tomita M."/>
            <person name="Numata K."/>
            <person name="Arakawa K."/>
        </authorList>
    </citation>
    <scope>NUCLEOTIDE SEQUENCE</scope>
</reference>
<dbReference type="PROSITE" id="PS50157">
    <property type="entry name" value="ZINC_FINGER_C2H2_2"/>
    <property type="match status" value="4"/>
</dbReference>
<dbReference type="AlphaFoldDB" id="A0A8X6Q2Q5"/>
<keyword evidence="4" id="KW-0677">Repeat</keyword>
<keyword evidence="5 11" id="KW-0863">Zinc-finger</keyword>
<evidence type="ECO:0000256" key="12">
    <source>
        <dbReference type="SAM" id="MobiDB-lite"/>
    </source>
</evidence>
<evidence type="ECO:0000256" key="7">
    <source>
        <dbReference type="ARBA" id="ARBA00023015"/>
    </source>
</evidence>
<dbReference type="GO" id="GO:0000978">
    <property type="term" value="F:RNA polymerase II cis-regulatory region sequence-specific DNA binding"/>
    <property type="evidence" value="ECO:0007669"/>
    <property type="project" value="TreeGrafter"/>
</dbReference>
<dbReference type="EMBL" id="BMAW01026193">
    <property type="protein sequence ID" value="GFT96029.1"/>
    <property type="molecule type" value="Genomic_DNA"/>
</dbReference>
<feature type="domain" description="C2H2-type" evidence="13">
    <location>
        <begin position="300"/>
        <end position="327"/>
    </location>
</feature>
<keyword evidence="3" id="KW-0479">Metal-binding</keyword>
<keyword evidence="8" id="KW-0238">DNA-binding</keyword>
<comment type="similarity">
    <text evidence="2">Belongs to the krueppel C2H2-type zinc-finger protein family.</text>
</comment>
<comment type="caution">
    <text evidence="14">The sequence shown here is derived from an EMBL/GenBank/DDBJ whole genome shotgun (WGS) entry which is preliminary data.</text>
</comment>
<proteinExistence type="inferred from homology"/>
<dbReference type="Proteomes" id="UP000887013">
    <property type="component" value="Unassembled WGS sequence"/>
</dbReference>
<gene>
    <name evidence="14" type="primary">Zfat</name>
    <name evidence="14" type="ORF">NPIL_400971</name>
</gene>